<organism evidence="3 4">
    <name type="scientific">Mya arenaria</name>
    <name type="common">Soft-shell clam</name>
    <dbReference type="NCBI Taxonomy" id="6604"/>
    <lineage>
        <taxon>Eukaryota</taxon>
        <taxon>Metazoa</taxon>
        <taxon>Spiralia</taxon>
        <taxon>Lophotrochozoa</taxon>
        <taxon>Mollusca</taxon>
        <taxon>Bivalvia</taxon>
        <taxon>Autobranchia</taxon>
        <taxon>Heteroconchia</taxon>
        <taxon>Euheterodonta</taxon>
        <taxon>Imparidentia</taxon>
        <taxon>Neoheterodontei</taxon>
        <taxon>Myida</taxon>
        <taxon>Myoidea</taxon>
        <taxon>Myidae</taxon>
        <taxon>Mya</taxon>
    </lineage>
</organism>
<reference evidence="3" key="1">
    <citation type="submission" date="2022-11" db="EMBL/GenBank/DDBJ databases">
        <title>Centuries of genome instability and evolution in soft-shell clam transmissible cancer (bioRxiv).</title>
        <authorList>
            <person name="Hart S.F.M."/>
            <person name="Yonemitsu M.A."/>
            <person name="Giersch R.M."/>
            <person name="Beal B.F."/>
            <person name="Arriagada G."/>
            <person name="Davis B.W."/>
            <person name="Ostrander E.A."/>
            <person name="Goff S.P."/>
            <person name="Metzger M.J."/>
        </authorList>
    </citation>
    <scope>NUCLEOTIDE SEQUENCE</scope>
    <source>
        <strain evidence="3">MELC-2E11</strain>
        <tissue evidence="3">Siphon/mantle</tissue>
    </source>
</reference>
<proteinExistence type="predicted"/>
<dbReference type="InterPro" id="IPR018247">
    <property type="entry name" value="EF_Hand_1_Ca_BS"/>
</dbReference>
<dbReference type="PROSITE" id="PS50222">
    <property type="entry name" value="EF_HAND_2"/>
    <property type="match status" value="1"/>
</dbReference>
<dbReference type="Proteomes" id="UP001164746">
    <property type="component" value="Chromosome 14"/>
</dbReference>
<evidence type="ECO:0000313" key="4">
    <source>
        <dbReference type="Proteomes" id="UP001164746"/>
    </source>
</evidence>
<keyword evidence="1" id="KW-0106">Calcium</keyword>
<dbReference type="Gene3D" id="3.20.20.70">
    <property type="entry name" value="Aldolase class I"/>
    <property type="match status" value="1"/>
</dbReference>
<dbReference type="SUPFAM" id="SSF47473">
    <property type="entry name" value="EF-hand"/>
    <property type="match status" value="1"/>
</dbReference>
<dbReference type="InterPro" id="IPR002048">
    <property type="entry name" value="EF_hand_dom"/>
</dbReference>
<evidence type="ECO:0000313" key="3">
    <source>
        <dbReference type="EMBL" id="WAR25956.1"/>
    </source>
</evidence>
<evidence type="ECO:0000259" key="2">
    <source>
        <dbReference type="PROSITE" id="PS50222"/>
    </source>
</evidence>
<feature type="domain" description="EF-hand" evidence="2">
    <location>
        <begin position="525"/>
        <end position="560"/>
    </location>
</feature>
<dbReference type="InterPro" id="IPR011992">
    <property type="entry name" value="EF-hand-dom_pair"/>
</dbReference>
<keyword evidence="4" id="KW-1185">Reference proteome</keyword>
<dbReference type="PROSITE" id="PS00018">
    <property type="entry name" value="EF_HAND_1"/>
    <property type="match status" value="1"/>
</dbReference>
<gene>
    <name evidence="3" type="ORF">MAR_011660</name>
</gene>
<protein>
    <recommendedName>
        <fullName evidence="2">EF-hand domain-containing protein</fullName>
    </recommendedName>
</protein>
<name>A0ABY7FYY7_MYAAR</name>
<dbReference type="SUPFAM" id="SSF51569">
    <property type="entry name" value="Aldolase"/>
    <property type="match status" value="1"/>
</dbReference>
<accession>A0ABY7FYY7</accession>
<sequence length="600" mass="68797">MCNVNKQLLTTIKTYGDKRELQGKSLSVLILIMDPETCQALADSYMNEVQDKLKKYDVLRDLDIFVLDNSIRESTVGQLKGHTLEDKWAIYNTSKKCGFKNIIVASFNHMTRVDDVFMKELIAEGEDPETLWAFSEITESITKKVPDTEKLPVGLRKMQSAGLRNVIFEFDLGDSTYDFDKFTVDQLCALLEKLVRWCFENLGDRPKIVFNIRDLPDAMSGDADRVFRVVSFLSNLPEEIKLFGLIFEEPRGKSLPEECGTWAKYIRKVMDDAEWKGHLLVHVHEKFGYLDATALEVLMNGADGIWASVCKEGAAMGNASSCVTLMNLVRLGNKKVLKRYNCAYLRQAAIITTELSTGKPPHKNQPIYGARALDFVFDLGKEEFDLASFFGETAPVRITTLSSPEMIRLRLVNLFGEDESFTVDQAYKMKEHMLEDLRSGRKEEYMSKVGLAVLFDRSGGKITAAMRDAIESDTLLTPHAQNLLTEIRERWDEWDFREEGVDRGDNMLLFDSFYNAFMAPYFSCYRCNDTKKALQCLDMDCDGQVDWSEFLVYLKWALHQYPDVRDSYELVDVAFRKGLIPALRDEFLRQQEEKQDCRLI</sequence>
<evidence type="ECO:0000256" key="1">
    <source>
        <dbReference type="ARBA" id="ARBA00022837"/>
    </source>
</evidence>
<dbReference type="InterPro" id="IPR013785">
    <property type="entry name" value="Aldolase_TIM"/>
</dbReference>
<dbReference type="EMBL" id="CP111025">
    <property type="protein sequence ID" value="WAR25956.1"/>
    <property type="molecule type" value="Genomic_DNA"/>
</dbReference>